<dbReference type="Gene3D" id="1.25.40.590">
    <property type="entry name" value="Type IV / VI secretion system, DotU"/>
    <property type="match status" value="1"/>
</dbReference>
<gene>
    <name evidence="4" type="ORF">C7389_12176</name>
</gene>
<keyword evidence="2" id="KW-0812">Transmembrane</keyword>
<dbReference type="RefSeq" id="WP_133594341.1">
    <property type="nucleotide sequence ID" value="NZ_SNVV01000021.1"/>
</dbReference>
<keyword evidence="2" id="KW-1133">Transmembrane helix</keyword>
<proteinExistence type="predicted"/>
<dbReference type="PANTHER" id="PTHR38033:SF1">
    <property type="entry name" value="DOTU FAMILY TYPE IV_VI SECRETION SYSTEM PROTEIN"/>
    <property type="match status" value="1"/>
</dbReference>
<dbReference type="PANTHER" id="PTHR38033">
    <property type="entry name" value="MEMBRANE PROTEIN-RELATED"/>
    <property type="match status" value="1"/>
</dbReference>
<keyword evidence="5" id="KW-1185">Reference proteome</keyword>
<feature type="domain" description="Type IV / VI secretion system DotU" evidence="3">
    <location>
        <begin position="53"/>
        <end position="254"/>
    </location>
</feature>
<dbReference type="AlphaFoldDB" id="A0A4R6DQH3"/>
<evidence type="ECO:0000256" key="1">
    <source>
        <dbReference type="SAM" id="MobiDB-lite"/>
    </source>
</evidence>
<evidence type="ECO:0000313" key="5">
    <source>
        <dbReference type="Proteomes" id="UP000295129"/>
    </source>
</evidence>
<evidence type="ECO:0000313" key="4">
    <source>
        <dbReference type="EMBL" id="TDN47271.1"/>
    </source>
</evidence>
<comment type="caution">
    <text evidence="4">The sequence shown here is derived from an EMBL/GenBank/DDBJ whole genome shotgun (WGS) entry which is preliminary data.</text>
</comment>
<feature type="transmembrane region" description="Helical" evidence="2">
    <location>
        <begin position="235"/>
        <end position="255"/>
    </location>
</feature>
<dbReference type="OrthoDB" id="345640at2"/>
<protein>
    <submittedName>
        <fullName evidence="4">Type VI secretion system protein ImpK</fullName>
    </submittedName>
</protein>
<dbReference type="NCBIfam" id="TIGR03349">
    <property type="entry name" value="IV_VI_DotU"/>
    <property type="match status" value="1"/>
</dbReference>
<sequence>MSSTVDINRESDFHRAPPSPPVSRKDDIAFDTVAHLDQDADLAFQLRGHSINPLVDAAMPLFGLVIRLRRLESYNQINELHVTVRDQIKAIDEEIFLHGYDRVTQMAYRYALCSFVDDAVMSTPWGSNSPWAERSLLSVFHNETWGGEKFFTVLSRMQMEPERYRDVLEFKYLCLCLGFKGKYGIQHNQAESLNTLIVKLHRVLRPLRGEAPEQLTDARANIASQRYRLSRQWPVWMPWVIALATLVCIYALFALKLDDTTELVLQSLDRILKH</sequence>
<organism evidence="4 5">
    <name type="scientific">Azoarcus indigens</name>
    <dbReference type="NCBI Taxonomy" id="29545"/>
    <lineage>
        <taxon>Bacteria</taxon>
        <taxon>Pseudomonadati</taxon>
        <taxon>Pseudomonadota</taxon>
        <taxon>Betaproteobacteria</taxon>
        <taxon>Rhodocyclales</taxon>
        <taxon>Zoogloeaceae</taxon>
        <taxon>Azoarcus</taxon>
    </lineage>
</organism>
<dbReference type="Proteomes" id="UP000295129">
    <property type="component" value="Unassembled WGS sequence"/>
</dbReference>
<dbReference type="NCBIfam" id="NF038228">
    <property type="entry name" value="IcmH_DotU_IVB"/>
    <property type="match status" value="1"/>
</dbReference>
<feature type="region of interest" description="Disordered" evidence="1">
    <location>
        <begin position="1"/>
        <end position="24"/>
    </location>
</feature>
<dbReference type="Pfam" id="PF09850">
    <property type="entry name" value="DotU"/>
    <property type="match status" value="1"/>
</dbReference>
<evidence type="ECO:0000259" key="3">
    <source>
        <dbReference type="Pfam" id="PF09850"/>
    </source>
</evidence>
<dbReference type="InterPro" id="IPR017732">
    <property type="entry name" value="T4/T6SS_DotU"/>
</dbReference>
<accession>A0A4R6DQH3</accession>
<dbReference type="EMBL" id="SNVV01000021">
    <property type="protein sequence ID" value="TDN47271.1"/>
    <property type="molecule type" value="Genomic_DNA"/>
</dbReference>
<keyword evidence="2" id="KW-0472">Membrane</keyword>
<reference evidence="4 5" key="1">
    <citation type="submission" date="2019-03" db="EMBL/GenBank/DDBJ databases">
        <title>Genomic Encyclopedia of Type Strains, Phase IV (KMG-IV): sequencing the most valuable type-strain genomes for metagenomic binning, comparative biology and taxonomic classification.</title>
        <authorList>
            <person name="Goeker M."/>
        </authorList>
    </citation>
    <scope>NUCLEOTIDE SEQUENCE [LARGE SCALE GENOMIC DNA]</scope>
    <source>
        <strain evidence="4 5">DSM 12121</strain>
    </source>
</reference>
<evidence type="ECO:0000256" key="2">
    <source>
        <dbReference type="SAM" id="Phobius"/>
    </source>
</evidence>
<dbReference type="InterPro" id="IPR038522">
    <property type="entry name" value="T4/T6SS_DotU_sf"/>
</dbReference>
<name>A0A4R6DQH3_9RHOO</name>